<sequence>MKQVTMRDVAKVAGVSVATVSYVINNNEKESIPEDTKIKVINAIEQLGYVPNLTARSLTRKKSGLIGVFIMSSDLDHAPWRLESHSKFISELVKMLYDLNYHVIIEYLGDSKKDLNIIRERALDAVFLVDINAEEVYDTASMFKVPIIIVDNFIEDTIFHKVLIDYKSAIEEGIRLLQCNSPYIVVDSENSKSIIERIYKENNDFKDKIYVVRNIDSFYKFLKDNQQRKFIIFNEFLSVLAKDHIETKNAVAVCTSGNEYLLEAYKNRIYFDNKRKAKMSVDIILDYINKRYHENKFTFIEPEKR</sequence>
<gene>
    <name evidence="5" type="ORF">CSC2_09440</name>
</gene>
<evidence type="ECO:0000256" key="2">
    <source>
        <dbReference type="ARBA" id="ARBA00023125"/>
    </source>
</evidence>
<name>A0ABQ1E6R2_9CLOT</name>
<evidence type="ECO:0000313" key="5">
    <source>
        <dbReference type="EMBL" id="GFZ30418.1"/>
    </source>
</evidence>
<evidence type="ECO:0000313" key="6">
    <source>
        <dbReference type="Proteomes" id="UP000663802"/>
    </source>
</evidence>
<dbReference type="SMART" id="SM00354">
    <property type="entry name" value="HTH_LACI"/>
    <property type="match status" value="1"/>
</dbReference>
<organism evidence="5 6">
    <name type="scientific">Clostridium zeae</name>
    <dbReference type="NCBI Taxonomy" id="2759022"/>
    <lineage>
        <taxon>Bacteria</taxon>
        <taxon>Bacillati</taxon>
        <taxon>Bacillota</taxon>
        <taxon>Clostridia</taxon>
        <taxon>Eubacteriales</taxon>
        <taxon>Clostridiaceae</taxon>
        <taxon>Clostridium</taxon>
    </lineage>
</organism>
<evidence type="ECO:0000259" key="4">
    <source>
        <dbReference type="PROSITE" id="PS50932"/>
    </source>
</evidence>
<dbReference type="InterPro" id="IPR000843">
    <property type="entry name" value="HTH_LacI"/>
</dbReference>
<proteinExistence type="predicted"/>
<dbReference type="CDD" id="cd01392">
    <property type="entry name" value="HTH_LacI"/>
    <property type="match status" value="1"/>
</dbReference>
<dbReference type="PRINTS" id="PR00036">
    <property type="entry name" value="HTHLACI"/>
</dbReference>
<dbReference type="InterPro" id="IPR010982">
    <property type="entry name" value="Lambda_DNA-bd_dom_sf"/>
</dbReference>
<keyword evidence="6" id="KW-1185">Reference proteome</keyword>
<reference evidence="5 6" key="1">
    <citation type="journal article" date="2021" name="Int. J. Syst. Evol. Microbiol.">
        <title>Clostridium zeae sp. nov., isolated from corn silage.</title>
        <authorList>
            <person name="Kobayashi H."/>
            <person name="Tanizawa Y."/>
            <person name="Yagura M."/>
            <person name="Sakamoto M."/>
            <person name="Ohkuma M."/>
            <person name="Tohno M."/>
        </authorList>
    </citation>
    <scope>NUCLEOTIDE SEQUENCE [LARGE SCALE GENOMIC DNA]</scope>
    <source>
        <strain evidence="5 6">CSC2</strain>
    </source>
</reference>
<keyword evidence="2" id="KW-0238">DNA-binding</keyword>
<feature type="domain" description="HTH lacI-type" evidence="4">
    <location>
        <begin position="4"/>
        <end position="60"/>
    </location>
</feature>
<dbReference type="Proteomes" id="UP000663802">
    <property type="component" value="Unassembled WGS sequence"/>
</dbReference>
<dbReference type="EMBL" id="BMBA01000001">
    <property type="protein sequence ID" value="GFZ30418.1"/>
    <property type="molecule type" value="Genomic_DNA"/>
</dbReference>
<comment type="caution">
    <text evidence="5">The sequence shown here is derived from an EMBL/GenBank/DDBJ whole genome shotgun (WGS) entry which is preliminary data.</text>
</comment>
<keyword evidence="3" id="KW-0804">Transcription</keyword>
<dbReference type="Pfam" id="PF00356">
    <property type="entry name" value="LacI"/>
    <property type="match status" value="1"/>
</dbReference>
<dbReference type="PANTHER" id="PTHR30146:SF24">
    <property type="entry name" value="XYLOSE OPERON REGULATORY PROTEIN"/>
    <property type="match status" value="1"/>
</dbReference>
<protein>
    <recommendedName>
        <fullName evidence="4">HTH lacI-type domain-containing protein</fullName>
    </recommendedName>
</protein>
<dbReference type="PROSITE" id="PS00356">
    <property type="entry name" value="HTH_LACI_1"/>
    <property type="match status" value="1"/>
</dbReference>
<dbReference type="PROSITE" id="PS50932">
    <property type="entry name" value="HTH_LACI_2"/>
    <property type="match status" value="1"/>
</dbReference>
<accession>A0ABQ1E6R2</accession>
<dbReference type="PANTHER" id="PTHR30146">
    <property type="entry name" value="LACI-RELATED TRANSCRIPTIONAL REPRESSOR"/>
    <property type="match status" value="1"/>
</dbReference>
<evidence type="ECO:0000256" key="3">
    <source>
        <dbReference type="ARBA" id="ARBA00023163"/>
    </source>
</evidence>
<dbReference type="RefSeq" id="WP_206868388.1">
    <property type="nucleotide sequence ID" value="NZ_BMBA01000001.1"/>
</dbReference>
<dbReference type="SUPFAM" id="SSF47413">
    <property type="entry name" value="lambda repressor-like DNA-binding domains"/>
    <property type="match status" value="1"/>
</dbReference>
<dbReference type="Gene3D" id="3.40.50.2300">
    <property type="match status" value="1"/>
</dbReference>
<keyword evidence="1" id="KW-0805">Transcription regulation</keyword>
<dbReference type="Gene3D" id="1.10.260.40">
    <property type="entry name" value="lambda repressor-like DNA-binding domains"/>
    <property type="match status" value="1"/>
</dbReference>
<evidence type="ECO:0000256" key="1">
    <source>
        <dbReference type="ARBA" id="ARBA00023015"/>
    </source>
</evidence>